<feature type="domain" description="Tc1-like transposase DDE" evidence="1">
    <location>
        <begin position="17"/>
        <end position="155"/>
    </location>
</feature>
<sequence length="188" mass="20773">MLKAALPPGAQGKPIEVWFQDEARVGQQGTITRVWAKRGTRPRAPRDRRYTWAWLFGAACPARGVGAALVLPDVNAEATGLHLAEIGRRIAPGAHAVVLFDGAGWHRQGGRLVVPGNLTLLPLPPYAPELNSMENVWEYLRGNWLSHKVWDTYDAILDACCDAWNSFAQQPERLTSITNRSWANAVID</sequence>
<keyword evidence="2" id="KW-0378">Hydrolase</keyword>
<dbReference type="InterPro" id="IPR036397">
    <property type="entry name" value="RNaseH_sf"/>
</dbReference>
<accession>A0A6J4TCP5</accession>
<proteinExistence type="predicted"/>
<dbReference type="GO" id="GO:0009002">
    <property type="term" value="F:serine-type D-Ala-D-Ala carboxypeptidase activity"/>
    <property type="evidence" value="ECO:0007669"/>
    <property type="project" value="UniProtKB-EC"/>
</dbReference>
<dbReference type="EC" id="3.4.16.4" evidence="2"/>
<organism evidence="2">
    <name type="scientific">uncultured Sphingomonas sp</name>
    <dbReference type="NCBI Taxonomy" id="158754"/>
    <lineage>
        <taxon>Bacteria</taxon>
        <taxon>Pseudomonadati</taxon>
        <taxon>Pseudomonadota</taxon>
        <taxon>Alphaproteobacteria</taxon>
        <taxon>Sphingomonadales</taxon>
        <taxon>Sphingomonadaceae</taxon>
        <taxon>Sphingomonas</taxon>
        <taxon>environmental samples</taxon>
    </lineage>
</organism>
<dbReference type="AlphaFoldDB" id="A0A6J4TCP5"/>
<protein>
    <submittedName>
        <fullName evidence="2">D-alanyl-D-alanine carboxypeptidase</fullName>
        <ecNumber evidence="2">3.4.16.4</ecNumber>
    </submittedName>
</protein>
<keyword evidence="2" id="KW-0645">Protease</keyword>
<dbReference type="InterPro" id="IPR038717">
    <property type="entry name" value="Tc1-like_DDE_dom"/>
</dbReference>
<dbReference type="EMBL" id="CADCWA010000109">
    <property type="protein sequence ID" value="CAA9519742.1"/>
    <property type="molecule type" value="Genomic_DNA"/>
</dbReference>
<dbReference type="Gene3D" id="3.30.420.10">
    <property type="entry name" value="Ribonuclease H-like superfamily/Ribonuclease H"/>
    <property type="match status" value="1"/>
</dbReference>
<dbReference type="InterPro" id="IPR047655">
    <property type="entry name" value="Transpos_IS630-like"/>
</dbReference>
<evidence type="ECO:0000313" key="2">
    <source>
        <dbReference type="EMBL" id="CAA9519742.1"/>
    </source>
</evidence>
<dbReference type="GO" id="GO:0003676">
    <property type="term" value="F:nucleic acid binding"/>
    <property type="evidence" value="ECO:0007669"/>
    <property type="project" value="InterPro"/>
</dbReference>
<dbReference type="NCBIfam" id="NF033545">
    <property type="entry name" value="transpos_IS630"/>
    <property type="match status" value="1"/>
</dbReference>
<keyword evidence="2" id="KW-0121">Carboxypeptidase</keyword>
<dbReference type="Pfam" id="PF13358">
    <property type="entry name" value="DDE_3"/>
    <property type="match status" value="1"/>
</dbReference>
<evidence type="ECO:0000259" key="1">
    <source>
        <dbReference type="Pfam" id="PF13358"/>
    </source>
</evidence>
<gene>
    <name evidence="2" type="ORF">AVDCRST_MAG31-1502</name>
</gene>
<name>A0A6J4TCP5_9SPHN</name>
<reference evidence="2" key="1">
    <citation type="submission" date="2020-02" db="EMBL/GenBank/DDBJ databases">
        <authorList>
            <person name="Meier V. D."/>
        </authorList>
    </citation>
    <scope>NUCLEOTIDE SEQUENCE</scope>
    <source>
        <strain evidence="2">AVDCRST_MAG31</strain>
    </source>
</reference>